<sequence>MSQQQTATIIPFPIRVPVGQKPGRKPRPAPKKPSVSRKTVSPAETLKAADAGVSVTDTSVGRVSSPKATFMSSASPSDLSTPTAPSPIPYEPIELRAFRKLRTVAPSKPDPAFVVAQCIHWTRSRGIAMSSIPTLIRNQLQTLCDLGDPSALMVRDWLEGLGLRPLPTPDAAASATSASASDTVSTSVPDLVSASDPVVISAPACIAQAPDTAPDMAVLEPRLRPGLAAAILRRKIIRRAKAKGIDMSVLRPSLKRDLQMLCDAGEPEALMLRDWLSGKWKSARLMPEGV</sequence>
<dbReference type="RefSeq" id="WP_138288009.1">
    <property type="nucleotide sequence ID" value="NZ_CP058350.1"/>
</dbReference>
<evidence type="ECO:0000313" key="3">
    <source>
        <dbReference type="Proteomes" id="UP000308530"/>
    </source>
</evidence>
<accession>A0ABX6QIT9</accession>
<evidence type="ECO:0000313" key="2">
    <source>
        <dbReference type="EMBL" id="QLF68192.1"/>
    </source>
</evidence>
<gene>
    <name evidence="2" type="ORF">FE840_000675</name>
</gene>
<evidence type="ECO:0000256" key="1">
    <source>
        <dbReference type="SAM" id="MobiDB-lite"/>
    </source>
</evidence>
<name>A0ABX6QIT9_9HYPH</name>
<dbReference type="EMBL" id="CP058350">
    <property type="protein sequence ID" value="QLF68192.1"/>
    <property type="molecule type" value="Genomic_DNA"/>
</dbReference>
<feature type="region of interest" description="Disordered" evidence="1">
    <location>
        <begin position="1"/>
        <end position="86"/>
    </location>
</feature>
<reference evidence="2 3" key="1">
    <citation type="submission" date="2020-06" db="EMBL/GenBank/DDBJ databases">
        <title>Genome sequence of Rhizobium sp strain ADMK78.</title>
        <authorList>
            <person name="Rahi P."/>
        </authorList>
    </citation>
    <scope>NUCLEOTIDE SEQUENCE [LARGE SCALE GENOMIC DNA]</scope>
    <source>
        <strain evidence="2 3">ADMK78</strain>
    </source>
</reference>
<keyword evidence="3" id="KW-1185">Reference proteome</keyword>
<organism evidence="2 3">
    <name type="scientific">Peteryoungia desertarenae</name>
    <dbReference type="NCBI Taxonomy" id="1813451"/>
    <lineage>
        <taxon>Bacteria</taxon>
        <taxon>Pseudomonadati</taxon>
        <taxon>Pseudomonadota</taxon>
        <taxon>Alphaproteobacteria</taxon>
        <taxon>Hyphomicrobiales</taxon>
        <taxon>Rhizobiaceae</taxon>
        <taxon>Peteryoungia</taxon>
    </lineage>
</organism>
<proteinExistence type="predicted"/>
<protein>
    <submittedName>
        <fullName evidence="2">Uncharacterized protein</fullName>
    </submittedName>
</protein>
<feature type="compositionally biased region" description="Polar residues" evidence="1">
    <location>
        <begin position="55"/>
        <end position="83"/>
    </location>
</feature>
<dbReference type="Proteomes" id="UP000308530">
    <property type="component" value="Chromosome"/>
</dbReference>